<dbReference type="Gene3D" id="2.120.10.10">
    <property type="match status" value="1"/>
</dbReference>
<organism evidence="2 3">
    <name type="scientific">Aeoliella straminimaris</name>
    <dbReference type="NCBI Taxonomy" id="2954799"/>
    <lineage>
        <taxon>Bacteria</taxon>
        <taxon>Pseudomonadati</taxon>
        <taxon>Planctomycetota</taxon>
        <taxon>Planctomycetia</taxon>
        <taxon>Pirellulales</taxon>
        <taxon>Lacipirellulaceae</taxon>
        <taxon>Aeoliella</taxon>
    </lineage>
</organism>
<evidence type="ECO:0000313" key="2">
    <source>
        <dbReference type="EMBL" id="MCO6044280.1"/>
    </source>
</evidence>
<keyword evidence="3" id="KW-1185">Reference proteome</keyword>
<feature type="chain" id="PRO_5040840349" evidence="1">
    <location>
        <begin position="31"/>
        <end position="417"/>
    </location>
</feature>
<sequence>MKSSAYLRQTIFTATATAALLFTALQSTLAQDQAMVDYTTSINHYFPCPETGFWFQARAVSLPQSAADRLEGPGPRVLLTMQLHGMKGTHNYKGIASAWTDDLGKSWQGPTAHEELDLRMSEGSDNRYYEVPVDATPIYHPSTQKVLLLGATFQVDTKTRKDVPGGASDVFYAVYDPQTNKWDTWQKLKFPKSFKWPYKRAGCVQSIVEPSGDILMPFYFGQHNNSIHYSSVARCTFDGHELKYVEHGTELVVDNGRGMSEPSLAKFQGKYFLTMRNDHTAYISSSSDGLHFSPPQQWRFDDGAELGSYNTQQHFVTHSDALFLVYTRRGVDNDNVMRHRAPLLMAEIDPQSMRVRRGTERIVVPKEGKSPMGNFGVCNISPSSTWITVARRTNTPRDKNVIVCQIDWKQPNSLAEE</sequence>
<dbReference type="Proteomes" id="UP001155241">
    <property type="component" value="Unassembled WGS sequence"/>
</dbReference>
<comment type="caution">
    <text evidence="2">The sequence shown here is derived from an EMBL/GenBank/DDBJ whole genome shotgun (WGS) entry which is preliminary data.</text>
</comment>
<protein>
    <submittedName>
        <fullName evidence="2">Exo-alpha-sialidase</fullName>
    </submittedName>
</protein>
<gene>
    <name evidence="2" type="ORF">NG895_10210</name>
</gene>
<keyword evidence="1" id="KW-0732">Signal</keyword>
<name>A0A9X2F8J6_9BACT</name>
<dbReference type="SUPFAM" id="SSF50939">
    <property type="entry name" value="Sialidases"/>
    <property type="match status" value="1"/>
</dbReference>
<dbReference type="EMBL" id="JAMXLR010000036">
    <property type="protein sequence ID" value="MCO6044280.1"/>
    <property type="molecule type" value="Genomic_DNA"/>
</dbReference>
<evidence type="ECO:0000256" key="1">
    <source>
        <dbReference type="SAM" id="SignalP"/>
    </source>
</evidence>
<accession>A0A9X2F8J6</accession>
<dbReference type="AlphaFoldDB" id="A0A9X2F8J6"/>
<dbReference type="InterPro" id="IPR036278">
    <property type="entry name" value="Sialidase_sf"/>
</dbReference>
<feature type="signal peptide" evidence="1">
    <location>
        <begin position="1"/>
        <end position="30"/>
    </location>
</feature>
<proteinExistence type="predicted"/>
<reference evidence="2" key="1">
    <citation type="submission" date="2022-06" db="EMBL/GenBank/DDBJ databases">
        <title>Aeoliella straminimaris, a novel planctomycete from sediments.</title>
        <authorList>
            <person name="Vitorino I.R."/>
            <person name="Lage O.M."/>
        </authorList>
    </citation>
    <scope>NUCLEOTIDE SEQUENCE</scope>
    <source>
        <strain evidence="2">ICT_H6.2</strain>
    </source>
</reference>
<dbReference type="RefSeq" id="WP_252852383.1">
    <property type="nucleotide sequence ID" value="NZ_JAMXLR010000036.1"/>
</dbReference>
<evidence type="ECO:0000313" key="3">
    <source>
        <dbReference type="Proteomes" id="UP001155241"/>
    </source>
</evidence>